<dbReference type="PROSITE" id="PS51384">
    <property type="entry name" value="FAD_FR"/>
    <property type="match status" value="1"/>
</dbReference>
<sequence length="324" mass="34623">MTVQPYRSFRTTVSRVTALSPHFTRVTLTGEDLVHFGTDGLDQRIKLMIPFEDGTVTDVGQFDETAPLGEWYARWRTLPDAQRNPIRTYTVRAVRPAQREIDVDFVLHGTEGPASAWASAAAPGQPLVVVGPDARAEERGGFEWRPGDADTVLIAGDETAVPAICAIVETLPSHVRGDVLVEVPAEADELPLSAPDGVRVTWLARGSAAHGVRLSAAVHAWGQERAERRRARALVGAGAAAAGVAGSGAGSGTGAVATAEALSEPDPDDILWEVPEESAGGEYAWLAGEAGTITALRRHLVRDLGIDRRSIAFMGYWRHGRAEN</sequence>
<organism evidence="2 3">
    <name type="scientific">Microbacterium resistens</name>
    <dbReference type="NCBI Taxonomy" id="156977"/>
    <lineage>
        <taxon>Bacteria</taxon>
        <taxon>Bacillati</taxon>
        <taxon>Actinomycetota</taxon>
        <taxon>Actinomycetes</taxon>
        <taxon>Micrococcales</taxon>
        <taxon>Microbacteriaceae</taxon>
        <taxon>Microbacterium</taxon>
    </lineage>
</organism>
<accession>A0ABY3RZU4</accession>
<dbReference type="Gene3D" id="3.40.50.80">
    <property type="entry name" value="Nucleotide-binding domain of ferredoxin-NADP reductase (FNR) module"/>
    <property type="match status" value="1"/>
</dbReference>
<dbReference type="Pfam" id="PF08021">
    <property type="entry name" value="FAD_binding_9"/>
    <property type="match status" value="1"/>
</dbReference>
<evidence type="ECO:0000313" key="3">
    <source>
        <dbReference type="Proteomes" id="UP001199642"/>
    </source>
</evidence>
<evidence type="ECO:0000313" key="2">
    <source>
        <dbReference type="EMBL" id="UGS28669.1"/>
    </source>
</evidence>
<dbReference type="Proteomes" id="UP001199642">
    <property type="component" value="Chromosome"/>
</dbReference>
<dbReference type="EMBL" id="CP082781">
    <property type="protein sequence ID" value="UGS28669.1"/>
    <property type="molecule type" value="Genomic_DNA"/>
</dbReference>
<dbReference type="Gene3D" id="2.40.30.10">
    <property type="entry name" value="Translation factors"/>
    <property type="match status" value="1"/>
</dbReference>
<reference evidence="2 3" key="1">
    <citation type="submission" date="2023-01" db="EMBL/GenBank/DDBJ databases">
        <title>Characterization of estradiol degrading bacteria Microbacterium sp. MZT7 and reveal degrading genes through genome analysis.</title>
        <authorList>
            <person name="Hao P."/>
            <person name="Gao Y."/>
        </authorList>
    </citation>
    <scope>NUCLEOTIDE SEQUENCE [LARGE SCALE GENOMIC DNA]</scope>
    <source>
        <strain evidence="2 3">MZT7</strain>
    </source>
</reference>
<dbReference type="PANTHER" id="PTHR30157:SF0">
    <property type="entry name" value="NADPH-DEPENDENT FERRIC-CHELATE REDUCTASE"/>
    <property type="match status" value="1"/>
</dbReference>
<dbReference type="InterPro" id="IPR013113">
    <property type="entry name" value="SIP_FAD-bd"/>
</dbReference>
<dbReference type="Pfam" id="PF04954">
    <property type="entry name" value="SIP"/>
    <property type="match status" value="1"/>
</dbReference>
<dbReference type="SUPFAM" id="SSF63380">
    <property type="entry name" value="Riboflavin synthase domain-like"/>
    <property type="match status" value="1"/>
</dbReference>
<feature type="domain" description="FAD-binding FR-type" evidence="1">
    <location>
        <begin position="6"/>
        <end position="139"/>
    </location>
</feature>
<dbReference type="InterPro" id="IPR017938">
    <property type="entry name" value="Riboflavin_synthase-like_b-brl"/>
</dbReference>
<dbReference type="InterPro" id="IPR007037">
    <property type="entry name" value="SIP_rossman_dom"/>
</dbReference>
<proteinExistence type="predicted"/>
<name>A0ABY3RZU4_9MICO</name>
<dbReference type="CDD" id="cd06193">
    <property type="entry name" value="siderophore_interacting"/>
    <property type="match status" value="1"/>
</dbReference>
<keyword evidence="3" id="KW-1185">Reference proteome</keyword>
<dbReference type="InterPro" id="IPR017927">
    <property type="entry name" value="FAD-bd_FR_type"/>
</dbReference>
<dbReference type="PANTHER" id="PTHR30157">
    <property type="entry name" value="FERRIC REDUCTASE, NADPH-DEPENDENT"/>
    <property type="match status" value="1"/>
</dbReference>
<dbReference type="RefSeq" id="WP_231819266.1">
    <property type="nucleotide sequence ID" value="NZ_CP082781.1"/>
</dbReference>
<dbReference type="InterPro" id="IPR039374">
    <property type="entry name" value="SIP_fam"/>
</dbReference>
<protein>
    <submittedName>
        <fullName evidence="2">Siderophore-interacting protein</fullName>
    </submittedName>
</protein>
<gene>
    <name evidence="2" type="ORF">K8F61_11955</name>
</gene>
<dbReference type="InterPro" id="IPR039261">
    <property type="entry name" value="FNR_nucleotide-bd"/>
</dbReference>
<evidence type="ECO:0000259" key="1">
    <source>
        <dbReference type="PROSITE" id="PS51384"/>
    </source>
</evidence>